<dbReference type="SUPFAM" id="SSF51261">
    <property type="entry name" value="Duplicated hybrid motif"/>
    <property type="match status" value="1"/>
</dbReference>
<proteinExistence type="predicted"/>
<evidence type="ECO:0000259" key="1">
    <source>
        <dbReference type="Pfam" id="PF01551"/>
    </source>
</evidence>
<dbReference type="EMBL" id="FOFN01000001">
    <property type="protein sequence ID" value="SEQ16433.1"/>
    <property type="molecule type" value="Genomic_DNA"/>
</dbReference>
<evidence type="ECO:0000313" key="3">
    <source>
        <dbReference type="Proteomes" id="UP000198999"/>
    </source>
</evidence>
<name>A0A1H9DUD6_9FLAO</name>
<dbReference type="Pfam" id="PF01551">
    <property type="entry name" value="Peptidase_M23"/>
    <property type="match status" value="1"/>
</dbReference>
<dbReference type="GO" id="GO:0004222">
    <property type="term" value="F:metalloendopeptidase activity"/>
    <property type="evidence" value="ECO:0007669"/>
    <property type="project" value="TreeGrafter"/>
</dbReference>
<dbReference type="InterPro" id="IPR050570">
    <property type="entry name" value="Cell_wall_metabolism_enzyme"/>
</dbReference>
<organism evidence="2 3">
    <name type="scientific">Hyunsoonleella jejuensis</name>
    <dbReference type="NCBI Taxonomy" id="419940"/>
    <lineage>
        <taxon>Bacteria</taxon>
        <taxon>Pseudomonadati</taxon>
        <taxon>Bacteroidota</taxon>
        <taxon>Flavobacteriia</taxon>
        <taxon>Flavobacteriales</taxon>
        <taxon>Flavobacteriaceae</taxon>
    </lineage>
</organism>
<reference evidence="2 3" key="1">
    <citation type="submission" date="2016-10" db="EMBL/GenBank/DDBJ databases">
        <authorList>
            <person name="de Groot N.N."/>
        </authorList>
    </citation>
    <scope>NUCLEOTIDE SEQUENCE [LARGE SCALE GENOMIC DNA]</scope>
    <source>
        <strain evidence="2 3">DSM 21035</strain>
    </source>
</reference>
<dbReference type="CDD" id="cd12797">
    <property type="entry name" value="M23_peptidase"/>
    <property type="match status" value="1"/>
</dbReference>
<protein>
    <submittedName>
        <fullName evidence="2">Peptidase family M23</fullName>
    </submittedName>
</protein>
<dbReference type="AlphaFoldDB" id="A0A1H9DUD6"/>
<dbReference type="PANTHER" id="PTHR21666:SF270">
    <property type="entry name" value="MUREIN HYDROLASE ACTIVATOR ENVC"/>
    <property type="match status" value="1"/>
</dbReference>
<dbReference type="PANTHER" id="PTHR21666">
    <property type="entry name" value="PEPTIDASE-RELATED"/>
    <property type="match status" value="1"/>
</dbReference>
<dbReference type="STRING" id="419940.SAMN05421824_1329"/>
<dbReference type="InterPro" id="IPR011055">
    <property type="entry name" value="Dup_hybrid_motif"/>
</dbReference>
<evidence type="ECO:0000313" key="2">
    <source>
        <dbReference type="EMBL" id="SEQ16433.1"/>
    </source>
</evidence>
<gene>
    <name evidence="2" type="ORF">SAMN05421824_1329</name>
</gene>
<dbReference type="OrthoDB" id="9801052at2"/>
<dbReference type="Proteomes" id="UP000198999">
    <property type="component" value="Unassembled WGS sequence"/>
</dbReference>
<sequence>MTSIEFSTFLKNISPKPLHVLDASIPKSKFIPLDLSEGNPSLKAIDLSSSFDFSKYINSYLKTHKAQVAYGGYQEVRTIYNRSGHFNISDAKKRNIHLGLDLWCDEKTPIYAPLDGKVHSFKNNANYGDYGPTIILEHNISDVIFYTLYGHLSLKSIDNLKIGGFFKQSEQIATLGDATVNGDYPPHLHFQIIRDLQGNFGDYPGVCAKEDLGFYSENCSDPSLLIHL</sequence>
<keyword evidence="3" id="KW-1185">Reference proteome</keyword>
<dbReference type="Gene3D" id="2.70.70.10">
    <property type="entry name" value="Glucose Permease (Domain IIA)"/>
    <property type="match status" value="1"/>
</dbReference>
<accession>A0A1H9DUD6</accession>
<dbReference type="RefSeq" id="WP_092577350.1">
    <property type="nucleotide sequence ID" value="NZ_FOFN01000001.1"/>
</dbReference>
<feature type="domain" description="M23ase beta-sheet core" evidence="1">
    <location>
        <begin position="96"/>
        <end position="194"/>
    </location>
</feature>
<dbReference type="InterPro" id="IPR016047">
    <property type="entry name" value="M23ase_b-sheet_dom"/>
</dbReference>